<evidence type="ECO:0000313" key="1">
    <source>
        <dbReference type="EMBL" id="EAZ93476.1"/>
    </source>
</evidence>
<proteinExistence type="predicted"/>
<sequence>MLSWLPLWPSVSYKAYLTHRW</sequence>
<gene>
    <name evidence="1" type="ORF">CY0110_16812</name>
</gene>
<protein>
    <submittedName>
        <fullName evidence="1">Uncharacterized protein</fullName>
    </submittedName>
</protein>
<accession>A3II44</accession>
<dbReference type="EMBL" id="AAXW01000002">
    <property type="protein sequence ID" value="EAZ93476.1"/>
    <property type="molecule type" value="Genomic_DNA"/>
</dbReference>
<comment type="caution">
    <text evidence="1">The sequence shown here is derived from an EMBL/GenBank/DDBJ whole genome shotgun (WGS) entry which is preliminary data.</text>
</comment>
<dbReference type="Proteomes" id="UP000003781">
    <property type="component" value="Unassembled WGS sequence"/>
</dbReference>
<evidence type="ECO:0000313" key="2">
    <source>
        <dbReference type="Proteomes" id="UP000003781"/>
    </source>
</evidence>
<dbReference type="AlphaFoldDB" id="A3II44"/>
<keyword evidence="2" id="KW-1185">Reference proteome</keyword>
<organism evidence="1 2">
    <name type="scientific">Crocosphaera chwakensis CCY0110</name>
    <dbReference type="NCBI Taxonomy" id="391612"/>
    <lineage>
        <taxon>Bacteria</taxon>
        <taxon>Bacillati</taxon>
        <taxon>Cyanobacteriota</taxon>
        <taxon>Cyanophyceae</taxon>
        <taxon>Oscillatoriophycideae</taxon>
        <taxon>Chroococcales</taxon>
        <taxon>Aphanothecaceae</taxon>
        <taxon>Crocosphaera</taxon>
        <taxon>Crocosphaera chwakensis</taxon>
    </lineage>
</organism>
<name>A3II44_9CHRO</name>
<reference evidence="1 2" key="1">
    <citation type="submission" date="2007-03" db="EMBL/GenBank/DDBJ databases">
        <authorList>
            <person name="Stal L."/>
            <person name="Ferriera S."/>
            <person name="Johnson J."/>
            <person name="Kravitz S."/>
            <person name="Beeson K."/>
            <person name="Sutton G."/>
            <person name="Rogers Y.-H."/>
            <person name="Friedman R."/>
            <person name="Frazier M."/>
            <person name="Venter J.C."/>
        </authorList>
    </citation>
    <scope>NUCLEOTIDE SEQUENCE [LARGE SCALE GENOMIC DNA]</scope>
    <source>
        <strain evidence="1 2">CCY0110</strain>
    </source>
</reference>